<dbReference type="AlphaFoldDB" id="A0A7W8L3P5"/>
<evidence type="ECO:0000313" key="1">
    <source>
        <dbReference type="EMBL" id="MBB5399318.1"/>
    </source>
</evidence>
<dbReference type="RefSeq" id="WP_176365783.1">
    <property type="nucleotide sequence ID" value="NZ_JACHDE010000002.1"/>
</dbReference>
<evidence type="ECO:0000313" key="2">
    <source>
        <dbReference type="EMBL" id="NVI03035.1"/>
    </source>
</evidence>
<organism evidence="1 3">
    <name type="scientific">Paraburkholderia youngii</name>
    <dbReference type="NCBI Taxonomy" id="2782701"/>
    <lineage>
        <taxon>Bacteria</taxon>
        <taxon>Pseudomonadati</taxon>
        <taxon>Pseudomonadota</taxon>
        <taxon>Betaproteobacteria</taxon>
        <taxon>Burkholderiales</taxon>
        <taxon>Burkholderiaceae</taxon>
        <taxon>Paraburkholderia</taxon>
    </lineage>
</organism>
<keyword evidence="4" id="KW-1185">Reference proteome</keyword>
<evidence type="ECO:0000313" key="3">
    <source>
        <dbReference type="Proteomes" id="UP000592820"/>
    </source>
</evidence>
<comment type="caution">
    <text evidence="1">The sequence shown here is derived from an EMBL/GenBank/DDBJ whole genome shotgun (WGS) entry which is preliminary data.</text>
</comment>
<dbReference type="Proteomes" id="UP000592820">
    <property type="component" value="Unassembled WGS sequence"/>
</dbReference>
<reference evidence="1 3" key="2">
    <citation type="submission" date="2020-08" db="EMBL/GenBank/DDBJ databases">
        <title>Genomic Encyclopedia of Type Strains, Phase IV (KMG-V): Genome sequencing to study the core and pangenomes of soil and plant-associated prokaryotes.</title>
        <authorList>
            <person name="Whitman W."/>
        </authorList>
    </citation>
    <scope>NUCLEOTIDE SEQUENCE [LARGE SCALE GENOMIC DNA]</scope>
    <source>
        <strain evidence="1 3">JPY162</strain>
    </source>
</reference>
<sequence length="215" mass="23190">MYANSTRGGRQDEWGELVLIVMKTSLAVAHELELTPDAVLDCAARHLRFDDFRCFAAAMLGAARAQAWCRSRDAGPSVQASHIKTLAARVDIDRNVLAFMPALCTAEPPDHTEAPAHAYEKVIAALQQLKEDVQRVFSRGSSAFSRADIEGASGFAKALEAIMPADDANAFERAFAAVLQVRFSSQPQLVPGDAEPVMRVQGIDVNAQGSQTPLP</sequence>
<dbReference type="EMBL" id="VOMC01000003">
    <property type="protein sequence ID" value="NVI03035.1"/>
    <property type="molecule type" value="Genomic_DNA"/>
</dbReference>
<evidence type="ECO:0000313" key="4">
    <source>
        <dbReference type="Proteomes" id="UP000821598"/>
    </source>
</evidence>
<name>A0A7W8L3P5_9BURK</name>
<proteinExistence type="predicted"/>
<accession>A0A7W8L3P5</accession>
<reference evidence="2 4" key="1">
    <citation type="submission" date="2019-08" db="EMBL/GenBank/DDBJ databases">
        <title>Paraburkholderia simonii sp. nov. and P. youngii sp. nov. Brazilian and Mexican Mimosa-associated rhizobia.</title>
        <authorList>
            <person name="Mavima L."/>
            <person name="Beukes C.W."/>
            <person name="Palmer M."/>
            <person name="De Meyer S.E."/>
            <person name="James E.K."/>
            <person name="Maluk M."/>
            <person name="Avontuur J.R."/>
            <person name="Chan W.Y."/>
            <person name="Venter S.N."/>
            <person name="Steenkamp E.T."/>
        </authorList>
    </citation>
    <scope>NUCLEOTIDE SEQUENCE [LARGE SCALE GENOMIC DNA]</scope>
    <source>
        <strain evidence="2 4">JPY454</strain>
    </source>
</reference>
<gene>
    <name evidence="2" type="ORF">FSB64_04260</name>
    <name evidence="1" type="ORF">HDG41_001357</name>
</gene>
<dbReference type="Proteomes" id="UP000821598">
    <property type="component" value="Unassembled WGS sequence"/>
</dbReference>
<dbReference type="EMBL" id="JACHDE010000002">
    <property type="protein sequence ID" value="MBB5399318.1"/>
    <property type="molecule type" value="Genomic_DNA"/>
</dbReference>
<protein>
    <submittedName>
        <fullName evidence="1">Uncharacterized protein</fullName>
    </submittedName>
</protein>